<dbReference type="AlphaFoldDB" id="A0A6C0A8T7"/>
<geneLocation type="plastid" evidence="4"/>
<sequence>MSFWKFFFKHHNFLYLSLNTQLQKHNSLNRVLLVKNLENKGETLNVYLSLNSDVNLYQLEKLCDSVGWVRRPLKKVKTAIDNSFLTVSLFYQRNKKKFLIGFARATSDSSFNATIWDFVIHPEFQGKGLGKILMSQIIKQLRYEDISTITLFADPQVISFYNHLGFITDPDGVKGMFWYPL</sequence>
<dbReference type="InterPro" id="IPR000182">
    <property type="entry name" value="GNAT_dom"/>
</dbReference>
<name>A0A6C0A8T7_9FLOR</name>
<keyword evidence="1" id="KW-0808">Transferase</keyword>
<dbReference type="EMBL" id="MN053318">
    <property type="protein sequence ID" value="QHS70533.1"/>
    <property type="molecule type" value="Genomic_DNA"/>
</dbReference>
<dbReference type="Gene3D" id="3.40.630.30">
    <property type="match status" value="1"/>
</dbReference>
<organism evidence="4">
    <name type="scientific">Gracilaria edulis</name>
    <dbReference type="NCBI Taxonomy" id="172966"/>
    <lineage>
        <taxon>Eukaryota</taxon>
        <taxon>Rhodophyta</taxon>
        <taxon>Florideophyceae</taxon>
        <taxon>Rhodymeniophycidae</taxon>
        <taxon>Gracilariales</taxon>
        <taxon>Gracilariaceae</taxon>
        <taxon>Gracilaria</taxon>
    </lineage>
</organism>
<dbReference type="GeneID" id="44152064"/>
<gene>
    <name evidence="4" type="primary">ycf52</name>
</gene>
<keyword evidence="4" id="KW-0934">Plastid</keyword>
<dbReference type="CDD" id="cd04301">
    <property type="entry name" value="NAT_SF"/>
    <property type="match status" value="1"/>
</dbReference>
<dbReference type="RefSeq" id="YP_009731999.1">
    <property type="nucleotide sequence ID" value="NC_046041.1"/>
</dbReference>
<dbReference type="InterPro" id="IPR016181">
    <property type="entry name" value="Acyl_CoA_acyltransferase"/>
</dbReference>
<evidence type="ECO:0000259" key="3">
    <source>
        <dbReference type="PROSITE" id="PS51186"/>
    </source>
</evidence>
<feature type="domain" description="N-acetyltransferase" evidence="3">
    <location>
        <begin position="52"/>
        <end position="181"/>
    </location>
</feature>
<dbReference type="SUPFAM" id="SSF55729">
    <property type="entry name" value="Acyl-CoA N-acyltransferases (Nat)"/>
    <property type="match status" value="1"/>
</dbReference>
<evidence type="ECO:0000256" key="2">
    <source>
        <dbReference type="ARBA" id="ARBA00023315"/>
    </source>
</evidence>
<dbReference type="PANTHER" id="PTHR43626">
    <property type="entry name" value="ACYL-COA N-ACYLTRANSFERASE"/>
    <property type="match status" value="1"/>
</dbReference>
<accession>A0A6C0A8T7</accession>
<proteinExistence type="predicted"/>
<protein>
    <recommendedName>
        <fullName evidence="3">N-acetyltransferase domain-containing protein</fullName>
    </recommendedName>
</protein>
<dbReference type="Pfam" id="PF00583">
    <property type="entry name" value="Acetyltransf_1"/>
    <property type="match status" value="1"/>
</dbReference>
<dbReference type="PROSITE" id="PS51186">
    <property type="entry name" value="GNAT"/>
    <property type="match status" value="1"/>
</dbReference>
<keyword evidence="2" id="KW-0012">Acyltransferase</keyword>
<dbReference type="GO" id="GO:0008080">
    <property type="term" value="F:N-acetyltransferase activity"/>
    <property type="evidence" value="ECO:0007669"/>
    <property type="project" value="InterPro"/>
</dbReference>
<reference evidence="4" key="1">
    <citation type="journal article" date="2019" name="Mitochondrial DNA Part B Resour">
        <title>The complete plastid genome and phylogenetic analysis of Gracilaria edulis.</title>
        <authorList>
            <person name="Liu T."/>
            <person name="Tang X."/>
            <person name="Jia X."/>
            <person name="Wu X."/>
            <person name="Huang M."/>
            <person name="Zeng J."/>
            <person name="Chen W."/>
        </authorList>
    </citation>
    <scope>NUCLEOTIDE SEQUENCE</scope>
</reference>
<evidence type="ECO:0000313" key="4">
    <source>
        <dbReference type="EMBL" id="QHS70533.1"/>
    </source>
</evidence>
<dbReference type="PANTHER" id="PTHR43626:SF4">
    <property type="entry name" value="GCN5-RELATED N-ACETYLTRANSFERASE 2, CHLOROPLASTIC"/>
    <property type="match status" value="1"/>
</dbReference>
<dbReference type="GO" id="GO:0005737">
    <property type="term" value="C:cytoplasm"/>
    <property type="evidence" value="ECO:0007669"/>
    <property type="project" value="TreeGrafter"/>
</dbReference>
<dbReference type="InterPro" id="IPR045039">
    <property type="entry name" value="NSI-like"/>
</dbReference>
<evidence type="ECO:0000256" key="1">
    <source>
        <dbReference type="ARBA" id="ARBA00022679"/>
    </source>
</evidence>